<evidence type="ECO:0000259" key="1">
    <source>
        <dbReference type="Pfam" id="PF00534"/>
    </source>
</evidence>
<dbReference type="eggNOG" id="COG0438">
    <property type="taxonomic scope" value="Bacteria"/>
</dbReference>
<dbReference type="HOGENOM" id="CLU_009583_0_0_6"/>
<proteinExistence type="predicted"/>
<organism evidence="3 4">
    <name type="scientific">Acinetobacter baylyi (strain ATCC 33305 / BD413 / ADP1)</name>
    <dbReference type="NCBI Taxonomy" id="62977"/>
    <lineage>
        <taxon>Bacteria</taxon>
        <taxon>Pseudomonadati</taxon>
        <taxon>Pseudomonadota</taxon>
        <taxon>Gammaproteobacteria</taxon>
        <taxon>Moraxellales</taxon>
        <taxon>Moraxellaceae</taxon>
        <taxon>Acinetobacter</taxon>
    </lineage>
</organism>
<accession>Q6FFT8</accession>
<dbReference type="PANTHER" id="PTHR12526">
    <property type="entry name" value="GLYCOSYLTRANSFERASE"/>
    <property type="match status" value="1"/>
</dbReference>
<dbReference type="EC" id="2.-.-.-" evidence="3"/>
<evidence type="ECO:0000313" key="4">
    <source>
        <dbReference type="Proteomes" id="UP000000430"/>
    </source>
</evidence>
<reference evidence="3 4" key="1">
    <citation type="journal article" date="2004" name="Nucleic Acids Res.">
        <title>Unique features revealed by the genome sequence of Acinetobacter sp. ADP1, a versatile and naturally transformation competent bacterium.</title>
        <authorList>
            <person name="Barbe V."/>
            <person name="Vallenet D."/>
            <person name="Fonknechten N."/>
            <person name="Kreimeyer A."/>
            <person name="Oztas S."/>
            <person name="Labarre L."/>
            <person name="Cruveiller S."/>
            <person name="Robert C."/>
            <person name="Duprat S."/>
            <person name="Wincker P."/>
            <person name="Ornston L.N."/>
            <person name="Weissenbach J."/>
            <person name="Marliere P."/>
            <person name="Cohen G.N."/>
            <person name="Medigue C."/>
        </authorList>
    </citation>
    <scope>NUCLEOTIDE SEQUENCE [LARGE SCALE GENOMIC DNA]</scope>
    <source>
        <strain evidence="4">ATCC 33305 / BD413 / ADP1</strain>
    </source>
</reference>
<dbReference type="CAZy" id="GT4">
    <property type="family name" value="Glycosyltransferase Family 4"/>
</dbReference>
<dbReference type="BioCyc" id="ASP62977:ACIAD_RS00420-MONOMER"/>
<feature type="domain" description="Glycosyltransferase subfamily 4-like N-terminal" evidence="2">
    <location>
        <begin position="14"/>
        <end position="175"/>
    </location>
</feature>
<dbReference type="RefSeq" id="WP_004930796.1">
    <property type="nucleotide sequence ID" value="NC_005966.1"/>
</dbReference>
<feature type="domain" description="Glycosyl transferase family 1" evidence="1">
    <location>
        <begin position="198"/>
        <end position="344"/>
    </location>
</feature>
<evidence type="ECO:0000313" key="3">
    <source>
        <dbReference type="EMBL" id="CAG67069.1"/>
    </source>
</evidence>
<protein>
    <submittedName>
        <fullName evidence="3">Putative glycosyl transferase family 1</fullName>
        <ecNumber evidence="3">2.-.-.-</ecNumber>
    </submittedName>
</protein>
<dbReference type="GeneID" id="45232614"/>
<dbReference type="Pfam" id="PF00534">
    <property type="entry name" value="Glycos_transf_1"/>
    <property type="match status" value="1"/>
</dbReference>
<dbReference type="CDD" id="cd03811">
    <property type="entry name" value="GT4_GT28_WabH-like"/>
    <property type="match status" value="1"/>
</dbReference>
<dbReference type="OrthoDB" id="9792269at2"/>
<dbReference type="EMBL" id="CR543861">
    <property type="protein sequence ID" value="CAG67069.1"/>
    <property type="molecule type" value="Genomic_DNA"/>
</dbReference>
<dbReference type="Gene3D" id="3.40.50.2000">
    <property type="entry name" value="Glycogen Phosphorylase B"/>
    <property type="match status" value="2"/>
</dbReference>
<name>Q6FFT8_ACIAD</name>
<dbReference type="SUPFAM" id="SSF53756">
    <property type="entry name" value="UDP-Glycosyltransferase/glycogen phosphorylase"/>
    <property type="match status" value="1"/>
</dbReference>
<dbReference type="AlphaFoldDB" id="Q6FFT8"/>
<dbReference type="STRING" id="202950.GCA_001485005_01829"/>
<dbReference type="InterPro" id="IPR001296">
    <property type="entry name" value="Glyco_trans_1"/>
</dbReference>
<dbReference type="Proteomes" id="UP000000430">
    <property type="component" value="Chromosome"/>
</dbReference>
<dbReference type="InterPro" id="IPR028098">
    <property type="entry name" value="Glyco_trans_4-like_N"/>
</dbReference>
<gene>
    <name evidence="3" type="ordered locus">ACIAD0090</name>
</gene>
<dbReference type="GO" id="GO:0016757">
    <property type="term" value="F:glycosyltransferase activity"/>
    <property type="evidence" value="ECO:0007669"/>
    <property type="project" value="UniProtKB-ARBA"/>
</dbReference>
<keyword evidence="3" id="KW-0808">Transferase</keyword>
<sequence length="366" mass="39930">MKKVALVIPTLGGGGAERTAVLLANGFAAAGVHTSVIVVNIQGEKGKLQAELAPQVELVDLNCKQVKYMTRPFAAWLKQAQPDAIISTMTHTNIMVYWAKLRAGVSSKLICRETSTASINLKHRTGLKKFLLQTAMRWVYQRCDVLVPVSKGVAQDMQQYLGVSLIKTQVIYDPVITPELFDLAQRTVDDAWFTSTHDIPVIVAAGRLTEAKNYSLLLRAFAELIQFTPAHLLILGEGEQRASLQQLVESLGIAASVSMPGFRANPFAYMAKADVYVMSSQWEGLPGALIQALALQCNIVSTDCPSGPREILEDGRYGVLVPNHDQKALTQALQTVLTGQVKTEKSQHAEQIYGLDAITQAYLALI</sequence>
<dbReference type="KEGG" id="aci:ACIAD0090"/>
<dbReference type="Pfam" id="PF13439">
    <property type="entry name" value="Glyco_transf_4"/>
    <property type="match status" value="1"/>
</dbReference>
<evidence type="ECO:0000259" key="2">
    <source>
        <dbReference type="Pfam" id="PF13439"/>
    </source>
</evidence>
<dbReference type="PANTHER" id="PTHR12526:SF630">
    <property type="entry name" value="GLYCOSYLTRANSFERASE"/>
    <property type="match status" value="1"/>
</dbReference>